<protein>
    <submittedName>
        <fullName evidence="3">Uncharacterized protein</fullName>
    </submittedName>
</protein>
<feature type="coiled-coil region" evidence="1">
    <location>
        <begin position="139"/>
        <end position="188"/>
    </location>
</feature>
<feature type="compositionally biased region" description="Polar residues" evidence="2">
    <location>
        <begin position="1"/>
        <end position="13"/>
    </location>
</feature>
<dbReference type="EMBL" id="QCYY01002980">
    <property type="protein sequence ID" value="ROT66203.1"/>
    <property type="molecule type" value="Genomic_DNA"/>
</dbReference>
<reference evidence="3 4" key="2">
    <citation type="submission" date="2019-01" db="EMBL/GenBank/DDBJ databases">
        <title>The decoding of complex shrimp genome reveals the adaptation for benthos swimmer, frequently molting mechanism and breeding impact on genome.</title>
        <authorList>
            <person name="Sun Y."/>
            <person name="Gao Y."/>
            <person name="Yu Y."/>
        </authorList>
    </citation>
    <scope>NUCLEOTIDE SEQUENCE [LARGE SCALE GENOMIC DNA]</scope>
    <source>
        <tissue evidence="3">Muscle</tissue>
    </source>
</reference>
<accession>A0A423SPT4</accession>
<name>A0A423SPT4_PENVA</name>
<dbReference type="Proteomes" id="UP000283509">
    <property type="component" value="Unassembled WGS sequence"/>
</dbReference>
<keyword evidence="1" id="KW-0175">Coiled coil</keyword>
<evidence type="ECO:0000313" key="4">
    <source>
        <dbReference type="Proteomes" id="UP000283509"/>
    </source>
</evidence>
<proteinExistence type="predicted"/>
<organism evidence="3 4">
    <name type="scientific">Penaeus vannamei</name>
    <name type="common">Whiteleg shrimp</name>
    <name type="synonym">Litopenaeus vannamei</name>
    <dbReference type="NCBI Taxonomy" id="6689"/>
    <lineage>
        <taxon>Eukaryota</taxon>
        <taxon>Metazoa</taxon>
        <taxon>Ecdysozoa</taxon>
        <taxon>Arthropoda</taxon>
        <taxon>Crustacea</taxon>
        <taxon>Multicrustacea</taxon>
        <taxon>Malacostraca</taxon>
        <taxon>Eumalacostraca</taxon>
        <taxon>Eucarida</taxon>
        <taxon>Decapoda</taxon>
        <taxon>Dendrobranchiata</taxon>
        <taxon>Penaeoidea</taxon>
        <taxon>Penaeidae</taxon>
        <taxon>Penaeus</taxon>
    </lineage>
</organism>
<dbReference type="OrthoDB" id="6357966at2759"/>
<feature type="region of interest" description="Disordered" evidence="2">
    <location>
        <begin position="1"/>
        <end position="66"/>
    </location>
</feature>
<evidence type="ECO:0000256" key="2">
    <source>
        <dbReference type="SAM" id="MobiDB-lite"/>
    </source>
</evidence>
<feature type="region of interest" description="Disordered" evidence="2">
    <location>
        <begin position="94"/>
        <end position="119"/>
    </location>
</feature>
<evidence type="ECO:0000256" key="1">
    <source>
        <dbReference type="SAM" id="Coils"/>
    </source>
</evidence>
<dbReference type="AlphaFoldDB" id="A0A423SPT4"/>
<reference evidence="3 4" key="1">
    <citation type="submission" date="2018-04" db="EMBL/GenBank/DDBJ databases">
        <authorList>
            <person name="Zhang X."/>
            <person name="Yuan J."/>
            <person name="Li F."/>
            <person name="Xiang J."/>
        </authorList>
    </citation>
    <scope>NUCLEOTIDE SEQUENCE [LARGE SCALE GENOMIC DNA]</scope>
    <source>
        <tissue evidence="3">Muscle</tissue>
    </source>
</reference>
<evidence type="ECO:0000313" key="3">
    <source>
        <dbReference type="EMBL" id="ROT66203.1"/>
    </source>
</evidence>
<feature type="compositionally biased region" description="Low complexity" evidence="2">
    <location>
        <begin position="109"/>
        <end position="119"/>
    </location>
</feature>
<sequence>MNCNQLINSDSNNDPPPYSWVWSQGREGGREATRGRGSSAPVRRAESEGSAGASRASQVVTPPPPYKVAQDQAYYQLPPSYEEALANSMATVNVSGTRREPQPPPAPTPTHTITTPSITSPDYSSVAMLSVATLSSRTSRVLEEQAAVLEAQREAQLEAQRQAQREAEREAQLERDLERQRLRELQLAQYCGCAKCQGLYYSYYYDDAMNDGGAFPMETQVLMQEVLTDGLAFCSLM</sequence>
<feature type="compositionally biased region" description="Low complexity" evidence="2">
    <location>
        <begin position="48"/>
        <end position="57"/>
    </location>
</feature>
<keyword evidence="4" id="KW-1185">Reference proteome</keyword>
<comment type="caution">
    <text evidence="3">The sequence shown here is derived from an EMBL/GenBank/DDBJ whole genome shotgun (WGS) entry which is preliminary data.</text>
</comment>
<gene>
    <name evidence="3" type="ORF">C7M84_015798</name>
</gene>